<gene>
    <name evidence="1" type="ORF">PG999_000312</name>
</gene>
<dbReference type="EMBL" id="JAQQWP010000001">
    <property type="protein sequence ID" value="KAK8132139.1"/>
    <property type="molecule type" value="Genomic_DNA"/>
</dbReference>
<evidence type="ECO:0000313" key="2">
    <source>
        <dbReference type="Proteomes" id="UP001392437"/>
    </source>
</evidence>
<keyword evidence="2" id="KW-1185">Reference proteome</keyword>
<sequence>MSSPNNNSGGPTSVDLKYASQRVYTKTKKGLEQAEERLKTTAFTTLDQGPKDTIMAALKAELKTNIILDQEIMPARSLLDYDQLVEGCIRKVFDDNLELSKANKEDNPGVDELIHWEG</sequence>
<protein>
    <submittedName>
        <fullName evidence="1">Uncharacterized protein</fullName>
    </submittedName>
</protein>
<dbReference type="AlphaFoldDB" id="A0AAW0RBK7"/>
<accession>A0AAW0RBK7</accession>
<evidence type="ECO:0000313" key="1">
    <source>
        <dbReference type="EMBL" id="KAK8132139.1"/>
    </source>
</evidence>
<comment type="caution">
    <text evidence="1">The sequence shown here is derived from an EMBL/GenBank/DDBJ whole genome shotgun (WGS) entry which is preliminary data.</text>
</comment>
<organism evidence="1 2">
    <name type="scientific">Apiospora kogelbergensis</name>
    <dbReference type="NCBI Taxonomy" id="1337665"/>
    <lineage>
        <taxon>Eukaryota</taxon>
        <taxon>Fungi</taxon>
        <taxon>Dikarya</taxon>
        <taxon>Ascomycota</taxon>
        <taxon>Pezizomycotina</taxon>
        <taxon>Sordariomycetes</taxon>
        <taxon>Xylariomycetidae</taxon>
        <taxon>Amphisphaeriales</taxon>
        <taxon>Apiosporaceae</taxon>
        <taxon>Apiospora</taxon>
    </lineage>
</organism>
<proteinExistence type="predicted"/>
<reference evidence="1 2" key="1">
    <citation type="submission" date="2023-01" db="EMBL/GenBank/DDBJ databases">
        <title>Analysis of 21 Apiospora genomes using comparative genomics revels a genus with tremendous synthesis potential of carbohydrate active enzymes and secondary metabolites.</title>
        <authorList>
            <person name="Sorensen T."/>
        </authorList>
    </citation>
    <scope>NUCLEOTIDE SEQUENCE [LARGE SCALE GENOMIC DNA]</scope>
    <source>
        <strain evidence="1 2">CBS 117206</strain>
    </source>
</reference>
<dbReference type="Proteomes" id="UP001392437">
    <property type="component" value="Unassembled WGS sequence"/>
</dbReference>
<name>A0AAW0RBK7_9PEZI</name>